<evidence type="ECO:0000256" key="2">
    <source>
        <dbReference type="ARBA" id="ARBA00022618"/>
    </source>
</evidence>
<accession>A0AAN7WJ46</accession>
<dbReference type="InterPro" id="IPR013083">
    <property type="entry name" value="Znf_RING/FYVE/PHD"/>
</dbReference>
<evidence type="ECO:0000313" key="12">
    <source>
        <dbReference type="EMBL" id="KAK5781808.1"/>
    </source>
</evidence>
<evidence type="ECO:0000313" key="13">
    <source>
        <dbReference type="Proteomes" id="UP001306508"/>
    </source>
</evidence>
<keyword evidence="5" id="KW-0498">Mitosis</keyword>
<evidence type="ECO:0000256" key="10">
    <source>
        <dbReference type="SAM" id="MobiDB-lite"/>
    </source>
</evidence>
<sequence>MKVKVDAVTPVFAWSWDTRNELEIKNDIEKKVYPNIINYNKQKQPEHPLTTINKSQDFLNDSNSNSQQSNVSNIDDIYDDEESDDEDENDVCGICRANYNGTCPTCKIPGDSCPLVIGDCKHFFHYHCIVRWLRTLHSKGLCPMCRRQFLLKKNYPINNPVRKQFNAMMVQLVAQRVEDDEDIGHWVGNQYEIPDYVPDNNLDAILQDGGSVKEYVNFYPIIRPLPWANRDDSTTSYDNSSDSDIDIDDEDGNDKGQDKINSGNDFAKHDNEEKDLFEIVKKSLLDKKDECGEIDNEDLELGAKILQLYKEEADRKKNKVYKKNGYNSIEISDSGEYRYRFDNEDEIYSDMSYESEHVE</sequence>
<feature type="region of interest" description="Disordered" evidence="10">
    <location>
        <begin position="54"/>
        <end position="85"/>
    </location>
</feature>
<reference evidence="13" key="1">
    <citation type="submission" date="2023-07" db="EMBL/GenBank/DDBJ databases">
        <title>A draft genome of Kazachstania heterogenica Y-27499.</title>
        <authorList>
            <person name="Donic C."/>
            <person name="Kralova J.S."/>
            <person name="Fidel L."/>
            <person name="Ben-Dor S."/>
            <person name="Jung S."/>
        </authorList>
    </citation>
    <scope>NUCLEOTIDE SEQUENCE [LARGE SCALE GENOMIC DNA]</scope>
    <source>
        <strain evidence="13">Y27499</strain>
    </source>
</reference>
<dbReference type="InterPro" id="IPR051031">
    <property type="entry name" value="RING-box_E3_Ubiquitin_Ligase"/>
</dbReference>
<dbReference type="SMART" id="SM00184">
    <property type="entry name" value="RING"/>
    <property type="match status" value="1"/>
</dbReference>
<keyword evidence="7" id="KW-0862">Zinc</keyword>
<feature type="compositionally biased region" description="Acidic residues" evidence="10">
    <location>
        <begin position="241"/>
        <end position="252"/>
    </location>
</feature>
<dbReference type="Gene3D" id="3.30.40.10">
    <property type="entry name" value="Zinc/RING finger domain, C3HC4 (zinc finger)"/>
    <property type="match status" value="1"/>
</dbReference>
<dbReference type="Proteomes" id="UP001306508">
    <property type="component" value="Unassembled WGS sequence"/>
</dbReference>
<keyword evidence="8" id="KW-0131">Cell cycle</keyword>
<evidence type="ECO:0000256" key="4">
    <source>
        <dbReference type="ARBA" id="ARBA00022771"/>
    </source>
</evidence>
<dbReference type="CDD" id="cd16456">
    <property type="entry name" value="RING-H2_APC11"/>
    <property type="match status" value="1"/>
</dbReference>
<gene>
    <name evidence="12" type="ORF">RI543_000709</name>
</gene>
<evidence type="ECO:0000256" key="5">
    <source>
        <dbReference type="ARBA" id="ARBA00022776"/>
    </source>
</evidence>
<comment type="caution">
    <text evidence="12">The sequence shown here is derived from an EMBL/GenBank/DDBJ whole genome shotgun (WGS) entry which is preliminary data.</text>
</comment>
<dbReference type="PROSITE" id="PS50089">
    <property type="entry name" value="ZF_RING_2"/>
    <property type="match status" value="1"/>
</dbReference>
<name>A0AAN7WJ46_9SACH</name>
<dbReference type="InterPro" id="IPR024991">
    <property type="entry name" value="RING-H2_APC11"/>
</dbReference>
<evidence type="ECO:0000259" key="11">
    <source>
        <dbReference type="PROSITE" id="PS50089"/>
    </source>
</evidence>
<keyword evidence="6" id="KW-0833">Ubl conjugation pathway</keyword>
<dbReference type="EMBL" id="JAWIZZ010000029">
    <property type="protein sequence ID" value="KAK5781808.1"/>
    <property type="molecule type" value="Genomic_DNA"/>
</dbReference>
<evidence type="ECO:0000256" key="8">
    <source>
        <dbReference type="ARBA" id="ARBA00023306"/>
    </source>
</evidence>
<dbReference type="GO" id="GO:0097602">
    <property type="term" value="F:cullin family protein binding"/>
    <property type="evidence" value="ECO:0007669"/>
    <property type="project" value="InterPro"/>
</dbReference>
<dbReference type="GO" id="GO:0005680">
    <property type="term" value="C:anaphase-promoting complex"/>
    <property type="evidence" value="ECO:0007669"/>
    <property type="project" value="InterPro"/>
</dbReference>
<dbReference type="GO" id="GO:0051301">
    <property type="term" value="P:cell division"/>
    <property type="evidence" value="ECO:0007669"/>
    <property type="project" value="UniProtKB-KW"/>
</dbReference>
<evidence type="ECO:0000256" key="6">
    <source>
        <dbReference type="ARBA" id="ARBA00022786"/>
    </source>
</evidence>
<feature type="region of interest" description="Disordered" evidence="10">
    <location>
        <begin position="230"/>
        <end position="267"/>
    </location>
</feature>
<dbReference type="GO" id="GO:0008270">
    <property type="term" value="F:zinc ion binding"/>
    <property type="evidence" value="ECO:0007669"/>
    <property type="project" value="UniProtKB-KW"/>
</dbReference>
<evidence type="ECO:0000256" key="9">
    <source>
        <dbReference type="PROSITE-ProRule" id="PRU00175"/>
    </source>
</evidence>
<dbReference type="InterPro" id="IPR001841">
    <property type="entry name" value="Znf_RING"/>
</dbReference>
<keyword evidence="2" id="KW-0132">Cell division</keyword>
<evidence type="ECO:0000256" key="1">
    <source>
        <dbReference type="ARBA" id="ARBA00013928"/>
    </source>
</evidence>
<keyword evidence="3" id="KW-0479">Metal-binding</keyword>
<dbReference type="GO" id="GO:0031145">
    <property type="term" value="P:anaphase-promoting complex-dependent catabolic process"/>
    <property type="evidence" value="ECO:0007669"/>
    <property type="project" value="InterPro"/>
</dbReference>
<evidence type="ECO:0000256" key="3">
    <source>
        <dbReference type="ARBA" id="ARBA00022723"/>
    </source>
</evidence>
<evidence type="ECO:0000256" key="7">
    <source>
        <dbReference type="ARBA" id="ARBA00022833"/>
    </source>
</evidence>
<proteinExistence type="predicted"/>
<dbReference type="SUPFAM" id="SSF57850">
    <property type="entry name" value="RING/U-box"/>
    <property type="match status" value="1"/>
</dbReference>
<dbReference type="Pfam" id="PF12861">
    <property type="entry name" value="zf-ANAPC11"/>
    <property type="match status" value="1"/>
</dbReference>
<keyword evidence="4 9" id="KW-0863">Zinc-finger</keyword>
<organism evidence="12 13">
    <name type="scientific">Arxiozyma heterogenica</name>
    <dbReference type="NCBI Taxonomy" id="278026"/>
    <lineage>
        <taxon>Eukaryota</taxon>
        <taxon>Fungi</taxon>
        <taxon>Dikarya</taxon>
        <taxon>Ascomycota</taxon>
        <taxon>Saccharomycotina</taxon>
        <taxon>Saccharomycetes</taxon>
        <taxon>Saccharomycetales</taxon>
        <taxon>Saccharomycetaceae</taxon>
        <taxon>Arxiozyma</taxon>
    </lineage>
</organism>
<protein>
    <recommendedName>
        <fullName evidence="1">Anaphase-promoting complex subunit 11</fullName>
    </recommendedName>
</protein>
<dbReference type="GO" id="GO:0061630">
    <property type="term" value="F:ubiquitin protein ligase activity"/>
    <property type="evidence" value="ECO:0007669"/>
    <property type="project" value="InterPro"/>
</dbReference>
<dbReference type="AlphaFoldDB" id="A0AAN7WJ46"/>
<dbReference type="PANTHER" id="PTHR11210">
    <property type="entry name" value="RING BOX"/>
    <property type="match status" value="1"/>
</dbReference>
<feature type="compositionally biased region" description="Acidic residues" evidence="10">
    <location>
        <begin position="76"/>
        <end position="85"/>
    </location>
</feature>
<keyword evidence="13" id="KW-1185">Reference proteome</keyword>
<feature type="compositionally biased region" description="Low complexity" evidence="10">
    <location>
        <begin position="55"/>
        <end position="75"/>
    </location>
</feature>
<feature type="domain" description="RING-type" evidence="11">
    <location>
        <begin position="103"/>
        <end position="146"/>
    </location>
</feature>